<protein>
    <submittedName>
        <fullName evidence="6">RNA-binding protein</fullName>
    </submittedName>
</protein>
<gene>
    <name evidence="6" type="primary">RBP26</name>
    <name evidence="6" type="ORF">DPX39_070047500</name>
</gene>
<accession>A0A3L6LAD9</accession>
<dbReference type="GO" id="GO:0010629">
    <property type="term" value="P:negative regulation of gene expression"/>
    <property type="evidence" value="ECO:0007669"/>
    <property type="project" value="UniProtKB-ARBA"/>
</dbReference>
<dbReference type="Gene3D" id="3.30.70.330">
    <property type="match status" value="1"/>
</dbReference>
<proteinExistence type="predicted"/>
<sequence length="340" mass="36414">METHQDPRNLIVNYIPTPVTEEDLEELFRPFGPLVSVRIICDRENGNHPKGYGFVRYKFVESAMNAMSRMNGYSINNKRLRVTQATGPRKYSQAAGSTSVRQPGPRAPPGSAPPKVSGPCFGDGAVEQISLTTSSLVPCPIVHPFDSRNSVLTAMARPQETTVHHPATFALVDRGRMHMIQAAPGIMAAPVGNQQFVQTVPASWAPALSTIQPPVVLSEGDTGGIVTGNIKTCGSSSPMELSVLSMTTQPVPAMTIPRVQQSNSTTQPEQYHPSSKTMEPLCFQSYMPLNPVRDGILQGSVSSFFTPLGASDPTTGSLCGAALSSPTTRMIGTTNFMSPN</sequence>
<keyword evidence="2 3" id="KW-0694">RNA-binding</keyword>
<dbReference type="SUPFAM" id="SSF54928">
    <property type="entry name" value="RNA-binding domain, RBD"/>
    <property type="match status" value="1"/>
</dbReference>
<name>A0A3L6LAD9_9TRYP</name>
<dbReference type="EMBL" id="QSBY01000007">
    <property type="protein sequence ID" value="RHW71350.1"/>
    <property type="molecule type" value="Genomic_DNA"/>
</dbReference>
<dbReference type="InterPro" id="IPR012677">
    <property type="entry name" value="Nucleotide-bd_a/b_plait_sf"/>
</dbReference>
<dbReference type="GO" id="GO:0003729">
    <property type="term" value="F:mRNA binding"/>
    <property type="evidence" value="ECO:0007669"/>
    <property type="project" value="TreeGrafter"/>
</dbReference>
<dbReference type="GO" id="GO:0005847">
    <property type="term" value="C:mRNA cleavage and polyadenylation specificity factor complex"/>
    <property type="evidence" value="ECO:0007669"/>
    <property type="project" value="TreeGrafter"/>
</dbReference>
<dbReference type="SMART" id="SM00360">
    <property type="entry name" value="RRM"/>
    <property type="match status" value="1"/>
</dbReference>
<feature type="domain" description="RRM" evidence="5">
    <location>
        <begin position="8"/>
        <end position="87"/>
    </location>
</feature>
<dbReference type="GO" id="GO:0005737">
    <property type="term" value="C:cytoplasm"/>
    <property type="evidence" value="ECO:0007669"/>
    <property type="project" value="UniProtKB-ARBA"/>
</dbReference>
<comment type="caution">
    <text evidence="6">The sequence shown here is derived from an EMBL/GenBank/DDBJ whole genome shotgun (WGS) entry which is preliminary data.</text>
</comment>
<dbReference type="InterPro" id="IPR000504">
    <property type="entry name" value="RRM_dom"/>
</dbReference>
<evidence type="ECO:0000256" key="4">
    <source>
        <dbReference type="SAM" id="MobiDB-lite"/>
    </source>
</evidence>
<dbReference type="PROSITE" id="PS50102">
    <property type="entry name" value="RRM"/>
    <property type="match status" value="1"/>
</dbReference>
<dbReference type="GO" id="GO:0009967">
    <property type="term" value="P:positive regulation of signal transduction"/>
    <property type="evidence" value="ECO:0007669"/>
    <property type="project" value="UniProtKB-ARBA"/>
</dbReference>
<dbReference type="Pfam" id="PF00076">
    <property type="entry name" value="RRM_1"/>
    <property type="match status" value="1"/>
</dbReference>
<evidence type="ECO:0000313" key="6">
    <source>
        <dbReference type="EMBL" id="RHW71350.1"/>
    </source>
</evidence>
<dbReference type="InterPro" id="IPR035979">
    <property type="entry name" value="RBD_domain_sf"/>
</dbReference>
<keyword evidence="1" id="KW-0677">Repeat</keyword>
<evidence type="ECO:0000259" key="5">
    <source>
        <dbReference type="PROSITE" id="PS50102"/>
    </source>
</evidence>
<dbReference type="PANTHER" id="PTHR45735:SF2">
    <property type="entry name" value="CLEAVAGE STIMULATION FACTOR SUBUNIT 2"/>
    <property type="match status" value="1"/>
</dbReference>
<evidence type="ECO:0000313" key="7">
    <source>
        <dbReference type="Proteomes" id="UP000266743"/>
    </source>
</evidence>
<dbReference type="Proteomes" id="UP000266743">
    <property type="component" value="Chromosome 7"/>
</dbReference>
<reference evidence="6 7" key="1">
    <citation type="submission" date="2018-09" db="EMBL/GenBank/DDBJ databases">
        <title>whole genome sequence of T. equiperdum IVM-t1 strain.</title>
        <authorList>
            <person name="Suganuma K."/>
        </authorList>
    </citation>
    <scope>NUCLEOTIDE SEQUENCE [LARGE SCALE GENOMIC DNA]</scope>
    <source>
        <strain evidence="6 7">IVM-t1</strain>
    </source>
</reference>
<organism evidence="6 7">
    <name type="scientific">Trypanosoma brucei equiperdum</name>
    <dbReference type="NCBI Taxonomy" id="630700"/>
    <lineage>
        <taxon>Eukaryota</taxon>
        <taxon>Discoba</taxon>
        <taxon>Euglenozoa</taxon>
        <taxon>Kinetoplastea</taxon>
        <taxon>Metakinetoplastina</taxon>
        <taxon>Trypanosomatida</taxon>
        <taxon>Trypanosomatidae</taxon>
        <taxon>Trypanosoma</taxon>
    </lineage>
</organism>
<dbReference type="FunFam" id="3.30.70.330:FF:000383">
    <property type="entry name" value="Sex lethal, isoform D"/>
    <property type="match status" value="1"/>
</dbReference>
<evidence type="ECO:0000256" key="1">
    <source>
        <dbReference type="ARBA" id="ARBA00022737"/>
    </source>
</evidence>
<dbReference type="PANTHER" id="PTHR45735">
    <property type="entry name" value="CLEAVAGE STIMULATION FACTOR SUBUNIT 2"/>
    <property type="match status" value="1"/>
</dbReference>
<evidence type="ECO:0000256" key="2">
    <source>
        <dbReference type="ARBA" id="ARBA00022884"/>
    </source>
</evidence>
<dbReference type="AlphaFoldDB" id="A0A3L6LAD9"/>
<evidence type="ECO:0000256" key="3">
    <source>
        <dbReference type="PROSITE-ProRule" id="PRU00176"/>
    </source>
</evidence>
<feature type="region of interest" description="Disordered" evidence="4">
    <location>
        <begin position="84"/>
        <end position="119"/>
    </location>
</feature>